<proteinExistence type="predicted"/>
<protein>
    <submittedName>
        <fullName evidence="2">Uncharacterized protein</fullName>
    </submittedName>
</protein>
<name>A0AB33JZJ2_9ACTN</name>
<organism evidence="2">
    <name type="scientific">Kitasatospora sp. CMC57</name>
    <dbReference type="NCBI Taxonomy" id="3231513"/>
    <lineage>
        <taxon>Bacteria</taxon>
        <taxon>Bacillati</taxon>
        <taxon>Actinomycetota</taxon>
        <taxon>Actinomycetes</taxon>
        <taxon>Kitasatosporales</taxon>
        <taxon>Streptomycetaceae</taxon>
        <taxon>Kitasatospora</taxon>
    </lineage>
</organism>
<evidence type="ECO:0000256" key="1">
    <source>
        <dbReference type="SAM" id="MobiDB-lite"/>
    </source>
</evidence>
<feature type="region of interest" description="Disordered" evidence="1">
    <location>
        <begin position="1"/>
        <end position="72"/>
    </location>
</feature>
<gene>
    <name evidence="2" type="ORF">KCMC57_38030</name>
</gene>
<reference evidence="2" key="1">
    <citation type="submission" date="2024-07" db="EMBL/GenBank/DDBJ databases">
        <title>Complete genome sequences of cellulolytic bacteria, Kitasatospora sp. CMC57 and Streptomyces sp. CMC78, isolated from Japanese agricultural soil.</title>
        <authorList>
            <person name="Hashimoto T."/>
            <person name="Ito M."/>
            <person name="Iwamoto M."/>
            <person name="Fukahori D."/>
            <person name="Shoda T."/>
            <person name="Sakoda M."/>
            <person name="Morohoshi T."/>
            <person name="Mitsuboshi M."/>
            <person name="Nishizawa T."/>
        </authorList>
    </citation>
    <scope>NUCLEOTIDE SEQUENCE</scope>
    <source>
        <strain evidence="2">CMC57</strain>
    </source>
</reference>
<feature type="compositionally biased region" description="Polar residues" evidence="1">
    <location>
        <begin position="12"/>
        <end position="26"/>
    </location>
</feature>
<sequence>MIRTLSRYVPGETSTRSPGTATSTARCTVGRSAGTLITTPGGWRSTEAPPSPPEEQPDAAANTPSAARQAPA</sequence>
<dbReference type="AlphaFoldDB" id="A0AB33JZJ2"/>
<accession>A0AB33JZJ2</accession>
<evidence type="ECO:0000313" key="2">
    <source>
        <dbReference type="EMBL" id="BFP47435.1"/>
    </source>
</evidence>
<dbReference type="EMBL" id="AP035881">
    <property type="protein sequence ID" value="BFP47435.1"/>
    <property type="molecule type" value="Genomic_DNA"/>
</dbReference>